<dbReference type="InterPro" id="IPR006433">
    <property type="entry name" value="Prohead_protease"/>
</dbReference>
<dbReference type="Pfam" id="PF04586">
    <property type="entry name" value="Peptidase_S78"/>
    <property type="match status" value="1"/>
</dbReference>
<gene>
    <name evidence="5" type="ORF">B5D82_04750</name>
</gene>
<dbReference type="OrthoDB" id="64791at2"/>
<accession>A0A222G6Z1</accession>
<proteinExistence type="predicted"/>
<keyword evidence="6" id="KW-1185">Reference proteome</keyword>
<name>A0A222G6Z1_9GAMM</name>
<evidence type="ECO:0000259" key="4">
    <source>
        <dbReference type="Pfam" id="PF04586"/>
    </source>
</evidence>
<dbReference type="AlphaFoldDB" id="A0A222G6Z1"/>
<dbReference type="RefSeq" id="WP_081149628.1">
    <property type="nucleotide sequence ID" value="NZ_CP020465.1"/>
</dbReference>
<dbReference type="EMBL" id="CP020465">
    <property type="protein sequence ID" value="ASP47134.1"/>
    <property type="molecule type" value="Genomic_DNA"/>
</dbReference>
<evidence type="ECO:0000256" key="2">
    <source>
        <dbReference type="ARBA" id="ARBA00022670"/>
    </source>
</evidence>
<protein>
    <recommendedName>
        <fullName evidence="4">Prohead serine protease domain-containing protein</fullName>
    </recommendedName>
</protein>
<keyword evidence="1" id="KW-1188">Viral release from host cell</keyword>
<sequence length="178" mass="19835">MEIRATNIKADNMKLVGMVAFNSVSRDLGGFVEVIKPSSFSDSLASGEPVKAIVEHNHDLLLGKTTSNTLELSENATELEVTIHLSNKIQAHLDLYEQVKRGDLDSLSFGFVADVEEWDHDTTPPTRFILKARLYEVTVCAVGAYPANKIDARTLDIAKTTFKTIQHLRTEIELMELF</sequence>
<keyword evidence="3" id="KW-0378">Hydrolase</keyword>
<feature type="domain" description="Prohead serine protease" evidence="4">
    <location>
        <begin position="18"/>
        <end position="159"/>
    </location>
</feature>
<evidence type="ECO:0000256" key="3">
    <source>
        <dbReference type="ARBA" id="ARBA00022801"/>
    </source>
</evidence>
<organism evidence="5 6">
    <name type="scientific">Cognaticolwellia beringensis</name>
    <dbReference type="NCBI Taxonomy" id="1967665"/>
    <lineage>
        <taxon>Bacteria</taxon>
        <taxon>Pseudomonadati</taxon>
        <taxon>Pseudomonadota</taxon>
        <taxon>Gammaproteobacteria</taxon>
        <taxon>Alteromonadales</taxon>
        <taxon>Colwelliaceae</taxon>
        <taxon>Cognaticolwellia</taxon>
    </lineage>
</organism>
<dbReference type="GO" id="GO:0006508">
    <property type="term" value="P:proteolysis"/>
    <property type="evidence" value="ECO:0007669"/>
    <property type="project" value="UniProtKB-KW"/>
</dbReference>
<evidence type="ECO:0000313" key="5">
    <source>
        <dbReference type="EMBL" id="ASP47134.1"/>
    </source>
</evidence>
<evidence type="ECO:0000313" key="6">
    <source>
        <dbReference type="Proteomes" id="UP000202259"/>
    </source>
</evidence>
<dbReference type="Proteomes" id="UP000202259">
    <property type="component" value="Chromosome"/>
</dbReference>
<evidence type="ECO:0000256" key="1">
    <source>
        <dbReference type="ARBA" id="ARBA00022612"/>
    </source>
</evidence>
<dbReference type="GO" id="GO:0008233">
    <property type="term" value="F:peptidase activity"/>
    <property type="evidence" value="ECO:0007669"/>
    <property type="project" value="UniProtKB-KW"/>
</dbReference>
<keyword evidence="2" id="KW-0645">Protease</keyword>
<dbReference type="KEGG" id="cber:B5D82_04750"/>
<dbReference type="InterPro" id="IPR054613">
    <property type="entry name" value="Peptidase_S78_dom"/>
</dbReference>
<reference evidence="5 6" key="1">
    <citation type="submission" date="2017-08" db="EMBL/GenBank/DDBJ databases">
        <title>Complete genome of Colwellia sp. NB097-1, a psychrophile bacterium ioslated from Bering Sea.</title>
        <authorList>
            <person name="Chen X."/>
        </authorList>
    </citation>
    <scope>NUCLEOTIDE SEQUENCE [LARGE SCALE GENOMIC DNA]</scope>
    <source>
        <strain evidence="5 6">NB097-1</strain>
    </source>
</reference>
<dbReference type="NCBIfam" id="TIGR01543">
    <property type="entry name" value="proheadase_HK97"/>
    <property type="match status" value="1"/>
</dbReference>